<proteinExistence type="predicted"/>
<dbReference type="EMBL" id="JAVIJC010000037">
    <property type="protein sequence ID" value="MDX8495316.1"/>
    <property type="molecule type" value="Genomic_DNA"/>
</dbReference>
<dbReference type="Proteomes" id="UP001271249">
    <property type="component" value="Unassembled WGS sequence"/>
</dbReference>
<dbReference type="InterPro" id="IPR007560">
    <property type="entry name" value="Restrct_endonuc_IV_Mrr"/>
</dbReference>
<dbReference type="InterPro" id="IPR011856">
    <property type="entry name" value="tRNA_endonuc-like_dom_sf"/>
</dbReference>
<dbReference type="Gene3D" id="3.40.1350.10">
    <property type="match status" value="1"/>
</dbReference>
<keyword evidence="3" id="KW-1185">Reference proteome</keyword>
<keyword evidence="2" id="KW-0540">Nuclease</keyword>
<accession>A0ABU4Z7Y2</accession>
<dbReference type="InterPro" id="IPR011335">
    <property type="entry name" value="Restrct_endonuc-II-like"/>
</dbReference>
<dbReference type="SUPFAM" id="SSF52980">
    <property type="entry name" value="Restriction endonuclease-like"/>
    <property type="match status" value="1"/>
</dbReference>
<keyword evidence="2" id="KW-0255">Endonuclease</keyword>
<evidence type="ECO:0000259" key="1">
    <source>
        <dbReference type="Pfam" id="PF04471"/>
    </source>
</evidence>
<feature type="domain" description="Restriction endonuclease type IV Mrr" evidence="1">
    <location>
        <begin position="11"/>
        <end position="122"/>
    </location>
</feature>
<evidence type="ECO:0000313" key="2">
    <source>
        <dbReference type="EMBL" id="MDX8495316.1"/>
    </source>
</evidence>
<evidence type="ECO:0000313" key="3">
    <source>
        <dbReference type="Proteomes" id="UP001271249"/>
    </source>
</evidence>
<protein>
    <submittedName>
        <fullName evidence="2">Restriction endonuclease</fullName>
        <ecNumber evidence="2">3.1.21.-</ecNumber>
    </submittedName>
</protein>
<dbReference type="Pfam" id="PF04471">
    <property type="entry name" value="Mrr_cat"/>
    <property type="match status" value="1"/>
</dbReference>
<keyword evidence="2" id="KW-0378">Hydrolase</keyword>
<reference evidence="2 3" key="1">
    <citation type="submission" date="2023-08" db="EMBL/GenBank/DDBJ databases">
        <title>Implementing the SeqCode for naming new Mesorhizobium species isolated from Vachellia karroo root nodules.</title>
        <authorList>
            <person name="Van Lill M."/>
        </authorList>
    </citation>
    <scope>NUCLEOTIDE SEQUENCE [LARGE SCALE GENOMIC DNA]</scope>
    <source>
        <strain evidence="2 3">VK22B</strain>
    </source>
</reference>
<dbReference type="EC" id="3.1.21.-" evidence="2"/>
<gene>
    <name evidence="2" type="ORF">RFN29_27535</name>
</gene>
<dbReference type="GO" id="GO:0004519">
    <property type="term" value="F:endonuclease activity"/>
    <property type="evidence" value="ECO:0007669"/>
    <property type="project" value="UniProtKB-KW"/>
</dbReference>
<dbReference type="RefSeq" id="WP_320229097.1">
    <property type="nucleotide sequence ID" value="NZ_JAVIJB010000037.1"/>
</dbReference>
<comment type="caution">
    <text evidence="2">The sequence shown here is derived from an EMBL/GenBank/DDBJ whole genome shotgun (WGS) entry which is preliminary data.</text>
</comment>
<sequence length="260" mass="29208">MPLITSQIPESWEQLELLVTAILSECGMEARRQIALDLPRGTVDVDVLAEENVDGIIHRTICECKNWQHNIPKDVVHAFRTVMQETGAHRGYIVSKVGFQSGAILAAHSTNIELVTFAEFQEKHFEKWIKTQLWAIEEEIGAFNTYYEPLGPPGYSKLANDEERAAYDAVFEKYAFAGLMLQPFSPYLRIARPYPLPPLPFNVAEIEARGLIVPDDIKVAAAYREFFRLLVAHAKKGLAALRAVNPITRGTPSESVTRDD</sequence>
<name>A0ABU4Z7Y2_9HYPH</name>
<dbReference type="GO" id="GO:0016787">
    <property type="term" value="F:hydrolase activity"/>
    <property type="evidence" value="ECO:0007669"/>
    <property type="project" value="UniProtKB-KW"/>
</dbReference>
<organism evidence="2 3">
    <name type="scientific">Mesorhizobium captivum</name>
    <dbReference type="NCBI Taxonomy" id="3072319"/>
    <lineage>
        <taxon>Bacteria</taxon>
        <taxon>Pseudomonadati</taxon>
        <taxon>Pseudomonadota</taxon>
        <taxon>Alphaproteobacteria</taxon>
        <taxon>Hyphomicrobiales</taxon>
        <taxon>Phyllobacteriaceae</taxon>
        <taxon>Mesorhizobium</taxon>
    </lineage>
</organism>